<proteinExistence type="predicted"/>
<comment type="caution">
    <text evidence="1">The sequence shown here is derived from an EMBL/GenBank/DDBJ whole genome shotgun (WGS) entry which is preliminary data.</text>
</comment>
<protein>
    <submittedName>
        <fullName evidence="1">Uncharacterized protein</fullName>
    </submittedName>
</protein>
<name>A0A438FVI1_VITVI</name>
<evidence type="ECO:0000313" key="1">
    <source>
        <dbReference type="EMBL" id="RVW63944.1"/>
    </source>
</evidence>
<dbReference type="AlphaFoldDB" id="A0A438FVI1"/>
<gene>
    <name evidence="1" type="ORF">CK203_056806</name>
</gene>
<reference evidence="1 2" key="1">
    <citation type="journal article" date="2018" name="PLoS Genet.">
        <title>Population sequencing reveals clonal diversity and ancestral inbreeding in the grapevine cultivar Chardonnay.</title>
        <authorList>
            <person name="Roach M.J."/>
            <person name="Johnson D.L."/>
            <person name="Bohlmann J."/>
            <person name="van Vuuren H.J."/>
            <person name="Jones S.J."/>
            <person name="Pretorius I.S."/>
            <person name="Schmidt S.A."/>
            <person name="Borneman A.R."/>
        </authorList>
    </citation>
    <scope>NUCLEOTIDE SEQUENCE [LARGE SCALE GENOMIC DNA]</scope>
    <source>
        <strain evidence="2">cv. Chardonnay</strain>
        <tissue evidence="1">Leaf</tissue>
    </source>
</reference>
<organism evidence="1 2">
    <name type="scientific">Vitis vinifera</name>
    <name type="common">Grape</name>
    <dbReference type="NCBI Taxonomy" id="29760"/>
    <lineage>
        <taxon>Eukaryota</taxon>
        <taxon>Viridiplantae</taxon>
        <taxon>Streptophyta</taxon>
        <taxon>Embryophyta</taxon>
        <taxon>Tracheophyta</taxon>
        <taxon>Spermatophyta</taxon>
        <taxon>Magnoliopsida</taxon>
        <taxon>eudicotyledons</taxon>
        <taxon>Gunneridae</taxon>
        <taxon>Pentapetalae</taxon>
        <taxon>rosids</taxon>
        <taxon>Vitales</taxon>
        <taxon>Vitaceae</taxon>
        <taxon>Viteae</taxon>
        <taxon>Vitis</taxon>
    </lineage>
</organism>
<dbReference type="Proteomes" id="UP000288805">
    <property type="component" value="Unassembled WGS sequence"/>
</dbReference>
<accession>A0A438FVI1</accession>
<dbReference type="EMBL" id="QGNW01000728">
    <property type="protein sequence ID" value="RVW63944.1"/>
    <property type="molecule type" value="Genomic_DNA"/>
</dbReference>
<evidence type="ECO:0000313" key="2">
    <source>
        <dbReference type="Proteomes" id="UP000288805"/>
    </source>
</evidence>
<sequence length="57" mass="6627">MGFLQQQKTILNKDTTKNIWDSLKQKYQGESVNEYFARSLTIANKMKANGDDKEMLL</sequence>